<dbReference type="GO" id="GO:0016829">
    <property type="term" value="F:lyase activity"/>
    <property type="evidence" value="ECO:0007669"/>
    <property type="project" value="UniProtKB-KW"/>
</dbReference>
<dbReference type="AlphaFoldDB" id="A0A376L4U0"/>
<dbReference type="EMBL" id="UFZQ01000001">
    <property type="protein sequence ID" value="STE89260.1"/>
    <property type="molecule type" value="Genomic_DNA"/>
</dbReference>
<sequence>MLVVIVLATFVSGKRVQLPALVAHAGVLLFAAGIVVSSVSRQEISLNLQPGQQVTLAGYTFRFERLDLASQRQLHQRKSDSGTV</sequence>
<dbReference type="Proteomes" id="UP000255460">
    <property type="component" value="Unassembled WGS sequence"/>
</dbReference>
<reference evidence="3 4" key="1">
    <citation type="submission" date="2018-06" db="EMBL/GenBank/DDBJ databases">
        <authorList>
            <consortium name="Pathogen Informatics"/>
            <person name="Doyle S."/>
        </authorList>
    </citation>
    <scope>NUCLEOTIDE SEQUENCE [LARGE SCALE GENOMIC DNA]</scope>
    <source>
        <strain evidence="3 4">NCTC10418</strain>
    </source>
</reference>
<keyword evidence="1" id="KW-0472">Membrane</keyword>
<accession>A0A376L4U0</accession>
<proteinExistence type="predicted"/>
<dbReference type="InterPro" id="IPR032523">
    <property type="entry name" value="CcmF_C"/>
</dbReference>
<keyword evidence="3" id="KW-0456">Lyase</keyword>
<dbReference type="Pfam" id="PF16327">
    <property type="entry name" value="CcmF_C"/>
    <property type="match status" value="1"/>
</dbReference>
<evidence type="ECO:0000313" key="4">
    <source>
        <dbReference type="Proteomes" id="UP000255460"/>
    </source>
</evidence>
<feature type="domain" description="Cytochrome c-type biogenesis protein CcmF C-terminal" evidence="2">
    <location>
        <begin position="15"/>
        <end position="67"/>
    </location>
</feature>
<feature type="transmembrane region" description="Helical" evidence="1">
    <location>
        <begin position="23"/>
        <end position="40"/>
    </location>
</feature>
<evidence type="ECO:0000256" key="1">
    <source>
        <dbReference type="SAM" id="Phobius"/>
    </source>
</evidence>
<evidence type="ECO:0000259" key="2">
    <source>
        <dbReference type="Pfam" id="PF16327"/>
    </source>
</evidence>
<protein>
    <submittedName>
        <fullName evidence="3">Heme lyase subunit NrfE</fullName>
    </submittedName>
</protein>
<name>A0A376L4U0_ECOLX</name>
<gene>
    <name evidence="3" type="ORF">NCTC10418_06984</name>
</gene>
<keyword evidence="1" id="KW-0812">Transmembrane</keyword>
<keyword evidence="1" id="KW-1133">Transmembrane helix</keyword>
<organism evidence="3 4">
    <name type="scientific">Escherichia coli</name>
    <dbReference type="NCBI Taxonomy" id="562"/>
    <lineage>
        <taxon>Bacteria</taxon>
        <taxon>Pseudomonadati</taxon>
        <taxon>Pseudomonadota</taxon>
        <taxon>Gammaproteobacteria</taxon>
        <taxon>Enterobacterales</taxon>
        <taxon>Enterobacteriaceae</taxon>
        <taxon>Escherichia</taxon>
    </lineage>
</organism>
<evidence type="ECO:0000313" key="3">
    <source>
        <dbReference type="EMBL" id="STE89260.1"/>
    </source>
</evidence>